<keyword evidence="1" id="KW-0805">Transcription regulation</keyword>
<keyword evidence="2" id="KW-0238">DNA-binding</keyword>
<dbReference type="GO" id="GO:0043200">
    <property type="term" value="P:response to amino acid"/>
    <property type="evidence" value="ECO:0007669"/>
    <property type="project" value="TreeGrafter"/>
</dbReference>
<reference evidence="5 6" key="1">
    <citation type="submission" date="2020-07" db="EMBL/GenBank/DDBJ databases">
        <title>Gai3-2, isolated from salt lake.</title>
        <authorList>
            <person name="Cui H."/>
            <person name="Shi X."/>
        </authorList>
    </citation>
    <scope>NUCLEOTIDE SEQUENCE [LARGE SCALE GENOMIC DNA]</scope>
    <source>
        <strain evidence="5 6">Gai3-2</strain>
    </source>
</reference>
<dbReference type="PROSITE" id="PS50956">
    <property type="entry name" value="HTH_ASNC_2"/>
    <property type="match status" value="1"/>
</dbReference>
<dbReference type="InterPro" id="IPR011008">
    <property type="entry name" value="Dimeric_a/b-barrel"/>
</dbReference>
<evidence type="ECO:0000256" key="2">
    <source>
        <dbReference type="ARBA" id="ARBA00023125"/>
    </source>
</evidence>
<dbReference type="EMBL" id="CP058529">
    <property type="protein sequence ID" value="QLG29522.1"/>
    <property type="molecule type" value="Genomic_DNA"/>
</dbReference>
<dbReference type="KEGG" id="halg:HUG10_14420"/>
<dbReference type="PANTHER" id="PTHR30154:SF34">
    <property type="entry name" value="TRANSCRIPTIONAL REGULATOR AZLB"/>
    <property type="match status" value="1"/>
</dbReference>
<dbReference type="Pfam" id="PF01037">
    <property type="entry name" value="AsnC_trans_reg"/>
    <property type="match status" value="1"/>
</dbReference>
<feature type="domain" description="HTH asnC-type" evidence="4">
    <location>
        <begin position="1"/>
        <end position="62"/>
    </location>
</feature>
<evidence type="ECO:0000256" key="1">
    <source>
        <dbReference type="ARBA" id="ARBA00023015"/>
    </source>
</evidence>
<dbReference type="AlphaFoldDB" id="A0A7D5KPH4"/>
<dbReference type="PANTHER" id="PTHR30154">
    <property type="entry name" value="LEUCINE-RESPONSIVE REGULATORY PROTEIN"/>
    <property type="match status" value="1"/>
</dbReference>
<dbReference type="Gene3D" id="1.10.10.10">
    <property type="entry name" value="Winged helix-like DNA-binding domain superfamily/Winged helix DNA-binding domain"/>
    <property type="match status" value="1"/>
</dbReference>
<protein>
    <submittedName>
        <fullName evidence="5">Lrp/AsnC family transcriptional regulator</fullName>
    </submittedName>
</protein>
<dbReference type="OrthoDB" id="183514at2157"/>
<dbReference type="InterPro" id="IPR019888">
    <property type="entry name" value="Tscrpt_reg_AsnC-like"/>
</dbReference>
<dbReference type="GeneID" id="56030051"/>
<dbReference type="Proteomes" id="UP000509750">
    <property type="component" value="Chromosome"/>
</dbReference>
<evidence type="ECO:0000313" key="6">
    <source>
        <dbReference type="Proteomes" id="UP000509750"/>
    </source>
</evidence>
<dbReference type="GO" id="GO:0005829">
    <property type="term" value="C:cytosol"/>
    <property type="evidence" value="ECO:0007669"/>
    <property type="project" value="TreeGrafter"/>
</dbReference>
<dbReference type="InterPro" id="IPR011991">
    <property type="entry name" value="ArsR-like_HTH"/>
</dbReference>
<dbReference type="InterPro" id="IPR019887">
    <property type="entry name" value="Tscrpt_reg_AsnC/Lrp_C"/>
</dbReference>
<dbReference type="SMART" id="SM00344">
    <property type="entry name" value="HTH_ASNC"/>
    <property type="match status" value="1"/>
</dbReference>
<organism evidence="5 6">
    <name type="scientific">Halorarum halophilum</name>
    <dbReference type="NCBI Taxonomy" id="2743090"/>
    <lineage>
        <taxon>Archaea</taxon>
        <taxon>Methanobacteriati</taxon>
        <taxon>Methanobacteriota</taxon>
        <taxon>Stenosarchaea group</taxon>
        <taxon>Halobacteria</taxon>
        <taxon>Halobacteriales</taxon>
        <taxon>Haloferacaceae</taxon>
        <taxon>Halorarum</taxon>
    </lineage>
</organism>
<dbReference type="Gene3D" id="3.30.70.920">
    <property type="match status" value="1"/>
</dbReference>
<accession>A0A7D5KPH4</accession>
<evidence type="ECO:0000256" key="3">
    <source>
        <dbReference type="ARBA" id="ARBA00023163"/>
    </source>
</evidence>
<dbReference type="InterPro" id="IPR000485">
    <property type="entry name" value="AsnC-type_HTH_dom"/>
</dbReference>
<evidence type="ECO:0000259" key="4">
    <source>
        <dbReference type="PROSITE" id="PS50956"/>
    </source>
</evidence>
<evidence type="ECO:0000313" key="5">
    <source>
        <dbReference type="EMBL" id="QLG29522.1"/>
    </source>
</evidence>
<keyword evidence="6" id="KW-1185">Reference proteome</keyword>
<dbReference type="SUPFAM" id="SSF46785">
    <property type="entry name" value="Winged helix' DNA-binding domain"/>
    <property type="match status" value="1"/>
</dbReference>
<dbReference type="Pfam" id="PF13412">
    <property type="entry name" value="HTH_24"/>
    <property type="match status" value="1"/>
</dbReference>
<dbReference type="CDD" id="cd00090">
    <property type="entry name" value="HTH_ARSR"/>
    <property type="match status" value="1"/>
</dbReference>
<dbReference type="GO" id="GO:0043565">
    <property type="term" value="F:sequence-specific DNA binding"/>
    <property type="evidence" value="ECO:0007669"/>
    <property type="project" value="InterPro"/>
</dbReference>
<dbReference type="InterPro" id="IPR036388">
    <property type="entry name" value="WH-like_DNA-bd_sf"/>
</dbReference>
<proteinExistence type="predicted"/>
<dbReference type="RefSeq" id="WP_179171096.1">
    <property type="nucleotide sequence ID" value="NZ_CP058529.1"/>
</dbReference>
<keyword evidence="3" id="KW-0804">Transcription</keyword>
<sequence>MDEQDLEILKTIAEIGEASPKRIADETGTPKSTVHYRLQNLRDDGVIKNDLFEIEPEAIGLSVTVITEVMAEYKEGYHETVGEQLSAIDGVSNVFFTMGDTDFIVTAHLPNSSFVQDLVESYEAVDGVERTSSKFVISTIKQEPNPLRNYDIETLLELDLSPKT</sequence>
<gene>
    <name evidence="5" type="ORF">HUG10_14420</name>
</gene>
<dbReference type="SUPFAM" id="SSF54909">
    <property type="entry name" value="Dimeric alpha+beta barrel"/>
    <property type="match status" value="1"/>
</dbReference>
<name>A0A7D5KPH4_9EURY</name>
<dbReference type="InterPro" id="IPR036390">
    <property type="entry name" value="WH_DNA-bd_sf"/>
</dbReference>